<reference evidence="1" key="2">
    <citation type="journal article" date="2015" name="Data Brief">
        <title>Shoot transcriptome of the giant reed, Arundo donax.</title>
        <authorList>
            <person name="Barrero R.A."/>
            <person name="Guerrero F.D."/>
            <person name="Moolhuijzen P."/>
            <person name="Goolsby J.A."/>
            <person name="Tidwell J."/>
            <person name="Bellgard S.E."/>
            <person name="Bellgard M.I."/>
        </authorList>
    </citation>
    <scope>NUCLEOTIDE SEQUENCE</scope>
    <source>
        <tissue evidence="1">Shoot tissue taken approximately 20 cm above the soil surface</tissue>
    </source>
</reference>
<protein>
    <submittedName>
        <fullName evidence="1">Uncharacterized protein</fullName>
    </submittedName>
</protein>
<name>A0A0A9FV02_ARUDO</name>
<proteinExistence type="predicted"/>
<organism evidence="1">
    <name type="scientific">Arundo donax</name>
    <name type="common">Giant reed</name>
    <name type="synonym">Donax arundinaceus</name>
    <dbReference type="NCBI Taxonomy" id="35708"/>
    <lineage>
        <taxon>Eukaryota</taxon>
        <taxon>Viridiplantae</taxon>
        <taxon>Streptophyta</taxon>
        <taxon>Embryophyta</taxon>
        <taxon>Tracheophyta</taxon>
        <taxon>Spermatophyta</taxon>
        <taxon>Magnoliopsida</taxon>
        <taxon>Liliopsida</taxon>
        <taxon>Poales</taxon>
        <taxon>Poaceae</taxon>
        <taxon>PACMAD clade</taxon>
        <taxon>Arundinoideae</taxon>
        <taxon>Arundineae</taxon>
        <taxon>Arundo</taxon>
    </lineage>
</organism>
<reference evidence="1" key="1">
    <citation type="submission" date="2014-09" db="EMBL/GenBank/DDBJ databases">
        <authorList>
            <person name="Magalhaes I.L.F."/>
            <person name="Oliveira U."/>
            <person name="Santos F.R."/>
            <person name="Vidigal T.H.D.A."/>
            <person name="Brescovit A.D."/>
            <person name="Santos A.J."/>
        </authorList>
    </citation>
    <scope>NUCLEOTIDE SEQUENCE</scope>
    <source>
        <tissue evidence="1">Shoot tissue taken approximately 20 cm above the soil surface</tissue>
    </source>
</reference>
<sequence length="45" mass="5475">MLCFNMLNTLCRKMIMANTYTEGLRPYPNLTFRYSQHRTFESMIH</sequence>
<dbReference type="AlphaFoldDB" id="A0A0A9FV02"/>
<accession>A0A0A9FV02</accession>
<dbReference type="EMBL" id="GBRH01183770">
    <property type="protein sequence ID" value="JAE14126.1"/>
    <property type="molecule type" value="Transcribed_RNA"/>
</dbReference>
<evidence type="ECO:0000313" key="1">
    <source>
        <dbReference type="EMBL" id="JAE14126.1"/>
    </source>
</evidence>